<dbReference type="Proteomes" id="UP000636709">
    <property type="component" value="Unassembled WGS sequence"/>
</dbReference>
<feature type="compositionally biased region" description="Pro residues" evidence="1">
    <location>
        <begin position="89"/>
        <end position="99"/>
    </location>
</feature>
<feature type="signal peptide" evidence="2">
    <location>
        <begin position="1"/>
        <end position="27"/>
    </location>
</feature>
<dbReference type="SUPFAM" id="SSF56784">
    <property type="entry name" value="HAD-like"/>
    <property type="match status" value="1"/>
</dbReference>
<protein>
    <submittedName>
        <fullName evidence="3">Uncharacterized protein</fullName>
    </submittedName>
</protein>
<reference evidence="3" key="1">
    <citation type="submission" date="2020-07" db="EMBL/GenBank/DDBJ databases">
        <title>Genome sequence and genetic diversity analysis of an under-domesticated orphan crop, white fonio (Digitaria exilis).</title>
        <authorList>
            <person name="Bennetzen J.L."/>
            <person name="Chen S."/>
            <person name="Ma X."/>
            <person name="Wang X."/>
            <person name="Yssel A.E.J."/>
            <person name="Chaluvadi S.R."/>
            <person name="Johnson M."/>
            <person name="Gangashetty P."/>
            <person name="Hamidou F."/>
            <person name="Sanogo M.D."/>
            <person name="Zwaenepoel A."/>
            <person name="Wallace J."/>
            <person name="Van De Peer Y."/>
            <person name="Van Deynze A."/>
        </authorList>
    </citation>
    <scope>NUCLEOTIDE SEQUENCE</scope>
    <source>
        <tissue evidence="3">Leaves</tissue>
    </source>
</reference>
<feature type="chain" id="PRO_5032737206" evidence="2">
    <location>
        <begin position="28"/>
        <end position="248"/>
    </location>
</feature>
<feature type="region of interest" description="Disordered" evidence="1">
    <location>
        <begin position="34"/>
        <end position="110"/>
    </location>
</feature>
<accession>A0A835EEC5</accession>
<feature type="compositionally biased region" description="Low complexity" evidence="1">
    <location>
        <begin position="54"/>
        <end position="68"/>
    </location>
</feature>
<dbReference type="AlphaFoldDB" id="A0A835EEC5"/>
<name>A0A835EEC5_9POAL</name>
<gene>
    <name evidence="3" type="ORF">HU200_044295</name>
</gene>
<evidence type="ECO:0000313" key="4">
    <source>
        <dbReference type="Proteomes" id="UP000636709"/>
    </source>
</evidence>
<keyword evidence="2" id="KW-0732">Signal</keyword>
<proteinExistence type="predicted"/>
<evidence type="ECO:0000256" key="2">
    <source>
        <dbReference type="SAM" id="SignalP"/>
    </source>
</evidence>
<dbReference type="InterPro" id="IPR036412">
    <property type="entry name" value="HAD-like_sf"/>
</dbReference>
<dbReference type="GO" id="GO:0043136">
    <property type="term" value="F:sn-glycerol 3-phosphatase activity"/>
    <property type="evidence" value="ECO:0007669"/>
    <property type="project" value="TreeGrafter"/>
</dbReference>
<dbReference type="GO" id="GO:0006114">
    <property type="term" value="P:glycerol biosynthetic process"/>
    <property type="evidence" value="ECO:0007669"/>
    <property type="project" value="TreeGrafter"/>
</dbReference>
<organism evidence="3 4">
    <name type="scientific">Digitaria exilis</name>
    <dbReference type="NCBI Taxonomy" id="1010633"/>
    <lineage>
        <taxon>Eukaryota</taxon>
        <taxon>Viridiplantae</taxon>
        <taxon>Streptophyta</taxon>
        <taxon>Embryophyta</taxon>
        <taxon>Tracheophyta</taxon>
        <taxon>Spermatophyta</taxon>
        <taxon>Magnoliopsida</taxon>
        <taxon>Liliopsida</taxon>
        <taxon>Poales</taxon>
        <taxon>Poaceae</taxon>
        <taxon>PACMAD clade</taxon>
        <taxon>Panicoideae</taxon>
        <taxon>Panicodae</taxon>
        <taxon>Paniceae</taxon>
        <taxon>Anthephorinae</taxon>
        <taxon>Digitaria</taxon>
    </lineage>
</organism>
<dbReference type="InterPro" id="IPR023214">
    <property type="entry name" value="HAD_sf"/>
</dbReference>
<sequence length="248" mass="26781">MNSSRPRAGIELACACVLHSHLPLAAAATAPCGCPRRREQGVAGAAPPRPPPASSSRPDSSRSQQQLGQLGGEAAAWAVGRGPSATNRAPPPSIRPPPSSRWLGGMRNPSSSRAGRVLRLIHHLHSNGIPIAVATGSHKRHFALKTQNHQEMFSLMHHVVMGDDPEVKAGKPSPDIFLAAMRRFEVVGRVFDDLPGLERLEAVAHLENVRSQRALEKASFQREVLRRYIAGRQTRGAVICSFLPSDRP</sequence>
<dbReference type="OrthoDB" id="40579at2759"/>
<keyword evidence="4" id="KW-1185">Reference proteome</keyword>
<comment type="caution">
    <text evidence="3">The sequence shown here is derived from an EMBL/GenBank/DDBJ whole genome shotgun (WGS) entry which is preliminary data.</text>
</comment>
<evidence type="ECO:0000256" key="1">
    <source>
        <dbReference type="SAM" id="MobiDB-lite"/>
    </source>
</evidence>
<dbReference type="PANTHER" id="PTHR18901:SF38">
    <property type="entry name" value="PSEUDOURIDINE-5'-PHOSPHATASE"/>
    <property type="match status" value="1"/>
</dbReference>
<dbReference type="PANTHER" id="PTHR18901">
    <property type="entry name" value="2-DEOXYGLUCOSE-6-PHOSPHATE PHOSPHATASE 2"/>
    <property type="match status" value="1"/>
</dbReference>
<dbReference type="Pfam" id="PF00702">
    <property type="entry name" value="Hydrolase"/>
    <property type="match status" value="1"/>
</dbReference>
<dbReference type="EMBL" id="JACEFO010002096">
    <property type="protein sequence ID" value="KAF8684402.1"/>
    <property type="molecule type" value="Genomic_DNA"/>
</dbReference>
<evidence type="ECO:0000313" key="3">
    <source>
        <dbReference type="EMBL" id="KAF8684402.1"/>
    </source>
</evidence>
<dbReference type="Gene3D" id="3.40.50.1000">
    <property type="entry name" value="HAD superfamily/HAD-like"/>
    <property type="match status" value="1"/>
</dbReference>